<dbReference type="PANTHER" id="PTHR21974:SF2">
    <property type="entry name" value="RE15880P"/>
    <property type="match status" value="1"/>
</dbReference>
<keyword evidence="1" id="KW-0175">Coiled coil</keyword>
<evidence type="ECO:0000256" key="1">
    <source>
        <dbReference type="SAM" id="Coils"/>
    </source>
</evidence>
<dbReference type="AlphaFoldDB" id="A0A8H2ZZ58"/>
<dbReference type="EMBL" id="CAJMWQ010000762">
    <property type="protein sequence ID" value="CAE6377600.1"/>
    <property type="molecule type" value="Genomic_DNA"/>
</dbReference>
<gene>
    <name evidence="3" type="ORF">RDB_LOCUS19102</name>
</gene>
<proteinExistence type="predicted"/>
<name>A0A8H2ZZ58_9AGAM</name>
<feature type="coiled-coil region" evidence="1">
    <location>
        <begin position="274"/>
        <end position="326"/>
    </location>
</feature>
<evidence type="ECO:0000313" key="4">
    <source>
        <dbReference type="Proteomes" id="UP000663826"/>
    </source>
</evidence>
<dbReference type="PANTHER" id="PTHR21974">
    <property type="entry name" value="RE15880P"/>
    <property type="match status" value="1"/>
</dbReference>
<comment type="caution">
    <text evidence="3">The sequence shown here is derived from an EMBL/GenBank/DDBJ whole genome shotgun (WGS) entry which is preliminary data.</text>
</comment>
<sequence>MPISQEKIQEHAILLNGLNALDYVPAAAEDNTARLGVIDREINTRQQQVQSLEKKTKSEYKDLNRAKSTTRQWLLRIRQGEDAVVQKLEKEQKEYSDAYRAERDARDELSMLMGEKSERERARSELAKKSTQIAELKGKIEALYEGLFSGPTPGEITEIGNMDEALISFVAYIDYPEEERAENQYKTRAATARLTREDTLANMSEQLVQCSTLLSGRLTASMAQNLIRQADEACGGNAGAAVGGLDMVPNIPRTTEWDGEEFVTALDDQFPAKLEECLRKLEEARTRLQGEINKSATRIDEYQNSVRQLSVKLQKSRKELADIRCRIMMGLAGPAAFEAHPHSSNNNAHELGDSELPMYFDSANTTSGRPVADPNGNISVGVPSYEESQAQTKPIGGFKVTIPNSDANPGPTPVYSPSGPAPGPGGIGGFRVTAEPSWSPALSPRLRIPEAHWSPMPSPLPSPLPSPSSPNYPVVCLPASSQPGPSVPRPISWSLNPYASAMVRRASKDNEAPSPSGGWTNPFREPGTSAPNTH</sequence>
<feature type="coiled-coil region" evidence="1">
    <location>
        <begin position="85"/>
        <end position="139"/>
    </location>
</feature>
<feature type="region of interest" description="Disordered" evidence="2">
    <location>
        <begin position="504"/>
        <end position="534"/>
    </location>
</feature>
<accession>A0A8H2ZZ58</accession>
<organism evidence="3 4">
    <name type="scientific">Rhizoctonia solani</name>
    <dbReference type="NCBI Taxonomy" id="456999"/>
    <lineage>
        <taxon>Eukaryota</taxon>
        <taxon>Fungi</taxon>
        <taxon>Dikarya</taxon>
        <taxon>Basidiomycota</taxon>
        <taxon>Agaricomycotina</taxon>
        <taxon>Agaricomycetes</taxon>
        <taxon>Cantharellales</taxon>
        <taxon>Ceratobasidiaceae</taxon>
        <taxon>Rhizoctonia</taxon>
    </lineage>
</organism>
<reference evidence="3" key="1">
    <citation type="submission" date="2021-01" db="EMBL/GenBank/DDBJ databases">
        <authorList>
            <person name="Kaushik A."/>
        </authorList>
    </citation>
    <scope>NUCLEOTIDE SEQUENCE</scope>
    <source>
        <strain evidence="3">AG1-1B</strain>
    </source>
</reference>
<protein>
    <submittedName>
        <fullName evidence="3">Uncharacterized protein</fullName>
    </submittedName>
</protein>
<evidence type="ECO:0000256" key="2">
    <source>
        <dbReference type="SAM" id="MobiDB-lite"/>
    </source>
</evidence>
<evidence type="ECO:0000313" key="3">
    <source>
        <dbReference type="EMBL" id="CAE6377600.1"/>
    </source>
</evidence>
<dbReference type="Proteomes" id="UP000663826">
    <property type="component" value="Unassembled WGS sequence"/>
</dbReference>